<accession>A0A552HPU1</accession>
<proteinExistence type="predicted"/>
<sequence>MSSVSGVVPSTPSPAGLYLRIHFTHQIQKSLLIRQETVLKEKVKTKKTDSWGFGVLVEISLITDN</sequence>
<organism evidence="1 2">
    <name type="scientific">Microcystis viridis Mv_BB_P_19951000_S68D</name>
    <dbReference type="NCBI Taxonomy" id="2486270"/>
    <lineage>
        <taxon>Bacteria</taxon>
        <taxon>Bacillati</taxon>
        <taxon>Cyanobacteriota</taxon>
        <taxon>Cyanophyceae</taxon>
        <taxon>Oscillatoriophycideae</taxon>
        <taxon>Chroococcales</taxon>
        <taxon>Microcystaceae</taxon>
        <taxon>Microcystis</taxon>
    </lineage>
</organism>
<evidence type="ECO:0000313" key="1">
    <source>
        <dbReference type="EMBL" id="TRU73217.1"/>
    </source>
</evidence>
<dbReference type="Proteomes" id="UP000320674">
    <property type="component" value="Unassembled WGS sequence"/>
</dbReference>
<dbReference type="EMBL" id="SFAZ01000178">
    <property type="protein sequence ID" value="TRU73217.1"/>
    <property type="molecule type" value="Genomic_DNA"/>
</dbReference>
<name>A0A552HPU1_MICVR</name>
<gene>
    <name evidence="1" type="ORF">EWV77_12165</name>
</gene>
<dbReference type="AlphaFoldDB" id="A0A552HPU1"/>
<protein>
    <submittedName>
        <fullName evidence="1">Uncharacterized protein</fullName>
    </submittedName>
</protein>
<comment type="caution">
    <text evidence="1">The sequence shown here is derived from an EMBL/GenBank/DDBJ whole genome shotgun (WGS) entry which is preliminary data.</text>
</comment>
<evidence type="ECO:0000313" key="2">
    <source>
        <dbReference type="Proteomes" id="UP000320674"/>
    </source>
</evidence>
<reference evidence="1 2" key="1">
    <citation type="submission" date="2019-01" db="EMBL/GenBank/DDBJ databases">
        <title>Coherence of Microcystis species and biogeography revealed through population genomics.</title>
        <authorList>
            <person name="Perez-Carrascal O.M."/>
            <person name="Terrat Y."/>
            <person name="Giani A."/>
            <person name="Fortin N."/>
            <person name="Tromas N."/>
            <person name="Shapiro B.J."/>
        </authorList>
    </citation>
    <scope>NUCLEOTIDE SEQUENCE [LARGE SCALE GENOMIC DNA]</scope>
    <source>
        <strain evidence="1">Mv_BB_P_19951000_S68D</strain>
    </source>
</reference>